<gene>
    <name evidence="1" type="ORF">FJU11_03010</name>
</gene>
<sequence>MEFERAIFTGDGDRAATAFADLIRAGDLQISTDAREFLDDAIHGRDAQTRLLDKLGRSRPQGCRG</sequence>
<name>A0A506UE09_9HYPH</name>
<dbReference type="AlphaFoldDB" id="A0A506UE09"/>
<organism evidence="1 2">
    <name type="scientific">Pararhizobium mangrovi</name>
    <dbReference type="NCBI Taxonomy" id="2590452"/>
    <lineage>
        <taxon>Bacteria</taxon>
        <taxon>Pseudomonadati</taxon>
        <taxon>Pseudomonadota</taxon>
        <taxon>Alphaproteobacteria</taxon>
        <taxon>Hyphomicrobiales</taxon>
        <taxon>Rhizobiaceae</taxon>
        <taxon>Rhizobium/Agrobacterium group</taxon>
        <taxon>Pararhizobium</taxon>
    </lineage>
</organism>
<evidence type="ECO:0000313" key="2">
    <source>
        <dbReference type="Proteomes" id="UP000320314"/>
    </source>
</evidence>
<comment type="caution">
    <text evidence="1">The sequence shown here is derived from an EMBL/GenBank/DDBJ whole genome shotgun (WGS) entry which is preliminary data.</text>
</comment>
<protein>
    <submittedName>
        <fullName evidence="1">Uncharacterized protein</fullName>
    </submittedName>
</protein>
<evidence type="ECO:0000313" key="1">
    <source>
        <dbReference type="EMBL" id="TPW31184.1"/>
    </source>
</evidence>
<keyword evidence="2" id="KW-1185">Reference proteome</keyword>
<accession>A0A506UE09</accession>
<reference evidence="1 2" key="1">
    <citation type="submission" date="2019-06" db="EMBL/GenBank/DDBJ databases">
        <authorList>
            <person name="Li M."/>
        </authorList>
    </citation>
    <scope>NUCLEOTIDE SEQUENCE [LARGE SCALE GENOMIC DNA]</scope>
    <source>
        <strain evidence="1 2">BGMRC6574</strain>
    </source>
</reference>
<dbReference type="EMBL" id="VHLH01000004">
    <property type="protein sequence ID" value="TPW31184.1"/>
    <property type="molecule type" value="Genomic_DNA"/>
</dbReference>
<proteinExistence type="predicted"/>
<dbReference type="Proteomes" id="UP000320314">
    <property type="component" value="Unassembled WGS sequence"/>
</dbReference>